<dbReference type="Proteomes" id="UP001157418">
    <property type="component" value="Unassembled WGS sequence"/>
</dbReference>
<keyword evidence="7" id="KW-1185">Reference proteome</keyword>
<keyword evidence="5" id="KW-0406">Ion transport</keyword>
<comment type="function">
    <text evidence="5">Acts as a Mg(2+) transporter. Can also transport other divalent cations such as Fe(2+), Sr(2+), Ba(2+), Mn(2+) and Co(2+) but to a much less extent than Mg(2+).</text>
</comment>
<reference evidence="6 7" key="1">
    <citation type="submission" date="2022-01" db="EMBL/GenBank/DDBJ databases">
        <authorList>
            <person name="Xiong W."/>
            <person name="Schranz E."/>
        </authorList>
    </citation>
    <scope>NUCLEOTIDE SEQUENCE [LARGE SCALE GENOMIC DNA]</scope>
</reference>
<dbReference type="GO" id="GO:0005769">
    <property type="term" value="C:early endosome"/>
    <property type="evidence" value="ECO:0007669"/>
    <property type="project" value="UniProtKB-SubCell"/>
</dbReference>
<evidence type="ECO:0000313" key="7">
    <source>
        <dbReference type="Proteomes" id="UP001157418"/>
    </source>
</evidence>
<dbReference type="PANTHER" id="PTHR12570:SF11">
    <property type="entry name" value="MAGNESIUM TRANSPORTER NIPA6-RELATED"/>
    <property type="match status" value="1"/>
</dbReference>
<dbReference type="AlphaFoldDB" id="A0AAU9MR92"/>
<dbReference type="Pfam" id="PF05653">
    <property type="entry name" value="Mg_trans_NIPA"/>
    <property type="match status" value="1"/>
</dbReference>
<keyword evidence="5" id="KW-0967">Endosome</keyword>
<dbReference type="Gene3D" id="2.60.40.1670">
    <property type="entry name" value="beta-sandwich domain of Sec23/24"/>
    <property type="match status" value="1"/>
</dbReference>
<evidence type="ECO:0000256" key="5">
    <source>
        <dbReference type="RuleBase" id="RU363078"/>
    </source>
</evidence>
<proteinExistence type="inferred from homology"/>
<dbReference type="SUPFAM" id="SSF81995">
    <property type="entry name" value="beta-sandwich domain of Sec23/24"/>
    <property type="match status" value="1"/>
</dbReference>
<dbReference type="EMBL" id="CAKMRJ010002431">
    <property type="protein sequence ID" value="CAH1429057.1"/>
    <property type="molecule type" value="Genomic_DNA"/>
</dbReference>
<dbReference type="InterPro" id="IPR036465">
    <property type="entry name" value="vWFA_dom_sf"/>
</dbReference>
<comment type="subunit">
    <text evidence="5">Homodimer.</text>
</comment>
<accession>A0AAU9MR92</accession>
<comment type="caution">
    <text evidence="6">The sequence shown here is derived from an EMBL/GenBank/DDBJ whole genome shotgun (WGS) entry which is preliminary data.</text>
</comment>
<keyword evidence="2 5" id="KW-0812">Transmembrane</keyword>
<protein>
    <recommendedName>
        <fullName evidence="5">Probable magnesium transporter</fullName>
    </recommendedName>
</protein>
<evidence type="ECO:0000256" key="1">
    <source>
        <dbReference type="ARBA" id="ARBA00004141"/>
    </source>
</evidence>
<sequence length="268" mass="30390">MMHPESFGHSVFKDSFKRVFEKGEESLGLAHNGTLDITCSKDIKIQGIIGPCTSLDKKGPTLYIQTTTRYESVDGQPKLRVTTITRRWVESVVVSEELMQVFVTFQFFCTHGTTQAFNNSKSHTTTIKNPWQEVVSIKAVGIAIELILEGINQISYPQTWVFVTVAVLCVITQLSYLNKAFDTFNTTIVSPIYYVIFTSLTIIASMNGCVTQAFKSTEEDRHLAINLEKKEQWEDADYLKLIKLTWGELGITQKMHDALYMDVCFSNR</sequence>
<dbReference type="GO" id="GO:0005886">
    <property type="term" value="C:plasma membrane"/>
    <property type="evidence" value="ECO:0007669"/>
    <property type="project" value="UniProtKB-SubCell"/>
</dbReference>
<keyword evidence="5" id="KW-0460">Magnesium</keyword>
<keyword evidence="5" id="KW-0813">Transport</keyword>
<comment type="similarity">
    <text evidence="5">Belongs to the NIPA (TC 2.A.7) family.</text>
</comment>
<dbReference type="PANTHER" id="PTHR12570">
    <property type="match status" value="1"/>
</dbReference>
<evidence type="ECO:0000256" key="4">
    <source>
        <dbReference type="ARBA" id="ARBA00023136"/>
    </source>
</evidence>
<keyword evidence="4 5" id="KW-0472">Membrane</keyword>
<dbReference type="InterPro" id="IPR008521">
    <property type="entry name" value="Mg_trans_NIPA"/>
</dbReference>
<keyword evidence="3 5" id="KW-1133">Transmembrane helix</keyword>
<comment type="subcellular location">
    <subcellularLocation>
        <location evidence="5">Cell membrane</location>
        <topology evidence="5">Multi-pass membrane protein</topology>
    </subcellularLocation>
    <subcellularLocation>
        <location evidence="5">Early endosome</location>
    </subcellularLocation>
    <subcellularLocation>
        <location evidence="1">Membrane</location>
        <topology evidence="1">Multi-pass membrane protein</topology>
    </subcellularLocation>
</comment>
<feature type="transmembrane region" description="Helical" evidence="5">
    <location>
        <begin position="159"/>
        <end position="177"/>
    </location>
</feature>
<feature type="transmembrane region" description="Helical" evidence="5">
    <location>
        <begin position="192"/>
        <end position="214"/>
    </location>
</feature>
<evidence type="ECO:0000313" key="6">
    <source>
        <dbReference type="EMBL" id="CAH1429057.1"/>
    </source>
</evidence>
<comment type="caution">
    <text evidence="5">Lacks conserved residue(s) required for the propagation of feature annotation.</text>
</comment>
<keyword evidence="5" id="KW-1003">Cell membrane</keyword>
<evidence type="ECO:0000256" key="3">
    <source>
        <dbReference type="ARBA" id="ARBA00022989"/>
    </source>
</evidence>
<evidence type="ECO:0000256" key="2">
    <source>
        <dbReference type="ARBA" id="ARBA00022692"/>
    </source>
</evidence>
<name>A0AAU9MR92_9ASTR</name>
<dbReference type="GO" id="GO:0015095">
    <property type="term" value="F:magnesium ion transmembrane transporter activity"/>
    <property type="evidence" value="ECO:0007669"/>
    <property type="project" value="UniProtKB-UniRule"/>
</dbReference>
<dbReference type="Gene3D" id="3.40.50.410">
    <property type="entry name" value="von Willebrand factor, type A domain"/>
    <property type="match status" value="1"/>
</dbReference>
<gene>
    <name evidence="6" type="ORF">LVIROSA_LOCUS15937</name>
</gene>
<organism evidence="6 7">
    <name type="scientific">Lactuca virosa</name>
    <dbReference type="NCBI Taxonomy" id="75947"/>
    <lineage>
        <taxon>Eukaryota</taxon>
        <taxon>Viridiplantae</taxon>
        <taxon>Streptophyta</taxon>
        <taxon>Embryophyta</taxon>
        <taxon>Tracheophyta</taxon>
        <taxon>Spermatophyta</taxon>
        <taxon>Magnoliopsida</taxon>
        <taxon>eudicotyledons</taxon>
        <taxon>Gunneridae</taxon>
        <taxon>Pentapetalae</taxon>
        <taxon>asterids</taxon>
        <taxon>campanulids</taxon>
        <taxon>Asterales</taxon>
        <taxon>Asteraceae</taxon>
        <taxon>Cichorioideae</taxon>
        <taxon>Cichorieae</taxon>
        <taxon>Lactucinae</taxon>
        <taxon>Lactuca</taxon>
    </lineage>
</organism>